<protein>
    <submittedName>
        <fullName evidence="1">Uncharacterized protein</fullName>
    </submittedName>
</protein>
<dbReference type="EMBL" id="GGEC01065731">
    <property type="protein sequence ID" value="MBX46215.1"/>
    <property type="molecule type" value="Transcribed_RNA"/>
</dbReference>
<proteinExistence type="predicted"/>
<dbReference type="AlphaFoldDB" id="A0A2P2NUQ1"/>
<reference evidence="1" key="1">
    <citation type="submission" date="2018-02" db="EMBL/GenBank/DDBJ databases">
        <title>Rhizophora mucronata_Transcriptome.</title>
        <authorList>
            <person name="Meera S.P."/>
            <person name="Sreeshan A."/>
            <person name="Augustine A."/>
        </authorList>
    </citation>
    <scope>NUCLEOTIDE SEQUENCE</scope>
    <source>
        <tissue evidence="1">Leaf</tissue>
    </source>
</reference>
<name>A0A2P2NUQ1_RHIMU</name>
<accession>A0A2P2NUQ1</accession>
<evidence type="ECO:0000313" key="1">
    <source>
        <dbReference type="EMBL" id="MBX46215.1"/>
    </source>
</evidence>
<organism evidence="1">
    <name type="scientific">Rhizophora mucronata</name>
    <name type="common">Asiatic mangrove</name>
    <dbReference type="NCBI Taxonomy" id="61149"/>
    <lineage>
        <taxon>Eukaryota</taxon>
        <taxon>Viridiplantae</taxon>
        <taxon>Streptophyta</taxon>
        <taxon>Embryophyta</taxon>
        <taxon>Tracheophyta</taxon>
        <taxon>Spermatophyta</taxon>
        <taxon>Magnoliopsida</taxon>
        <taxon>eudicotyledons</taxon>
        <taxon>Gunneridae</taxon>
        <taxon>Pentapetalae</taxon>
        <taxon>rosids</taxon>
        <taxon>fabids</taxon>
        <taxon>Malpighiales</taxon>
        <taxon>Rhizophoraceae</taxon>
        <taxon>Rhizophora</taxon>
    </lineage>
</organism>
<sequence>MVTSMPLPMGCFIDLTTTLSFIPITWPPNPFASPAKLFATTTDLLGLTSSNFSDFMYSSFLQSTREKSIFS</sequence>